<dbReference type="NCBIfam" id="TIGR01730">
    <property type="entry name" value="RND_mfp"/>
    <property type="match status" value="1"/>
</dbReference>
<dbReference type="Pfam" id="PF25917">
    <property type="entry name" value="BSH_RND"/>
    <property type="match status" value="1"/>
</dbReference>
<evidence type="ECO:0000256" key="5">
    <source>
        <dbReference type="ARBA" id="ARBA00022519"/>
    </source>
</evidence>
<keyword evidence="4" id="KW-1003">Cell membrane</keyword>
<dbReference type="GO" id="GO:1990281">
    <property type="term" value="C:efflux pump complex"/>
    <property type="evidence" value="ECO:0007669"/>
    <property type="project" value="TreeGrafter"/>
</dbReference>
<keyword evidence="3" id="KW-0813">Transport</keyword>
<feature type="domain" description="Multidrug resistance protein MdtA-like C-terminal permuted SH3" evidence="12">
    <location>
        <begin position="322"/>
        <end position="380"/>
    </location>
</feature>
<comment type="subcellular location">
    <subcellularLocation>
        <location evidence="1">Cell membrane</location>
    </subcellularLocation>
</comment>
<dbReference type="GO" id="GO:0030313">
    <property type="term" value="C:cell envelope"/>
    <property type="evidence" value="ECO:0007669"/>
    <property type="project" value="UniProtKB-SubCell"/>
</dbReference>
<protein>
    <submittedName>
        <fullName evidence="13">Putative efflux system protein</fullName>
    </submittedName>
</protein>
<evidence type="ECO:0000259" key="12">
    <source>
        <dbReference type="Pfam" id="PF25967"/>
    </source>
</evidence>
<gene>
    <name evidence="13" type="ORF">NK6_9217</name>
</gene>
<dbReference type="SUPFAM" id="SSF111369">
    <property type="entry name" value="HlyD-like secretion proteins"/>
    <property type="match status" value="1"/>
</dbReference>
<dbReference type="Pfam" id="PF25967">
    <property type="entry name" value="RND-MFP_C"/>
    <property type="match status" value="1"/>
</dbReference>
<dbReference type="RefSeq" id="WP_028174088.1">
    <property type="nucleotide sequence ID" value="NZ_AXAX01000011.1"/>
</dbReference>
<keyword evidence="6 8" id="KW-0472">Membrane</keyword>
<dbReference type="Gene3D" id="2.40.420.20">
    <property type="match status" value="1"/>
</dbReference>
<dbReference type="Proteomes" id="UP000063308">
    <property type="component" value="Chromosome"/>
</dbReference>
<feature type="domain" description="Multidrug resistance protein MdtA-like barrel-sandwich hybrid" evidence="10">
    <location>
        <begin position="89"/>
        <end position="232"/>
    </location>
</feature>
<evidence type="ECO:0000259" key="11">
    <source>
        <dbReference type="Pfam" id="PF25944"/>
    </source>
</evidence>
<dbReference type="PANTHER" id="PTHR30469:SF12">
    <property type="entry name" value="MULTIDRUG RESISTANCE PROTEIN MDTA"/>
    <property type="match status" value="1"/>
</dbReference>
<evidence type="ECO:0000256" key="1">
    <source>
        <dbReference type="ARBA" id="ARBA00004236"/>
    </source>
</evidence>
<dbReference type="FunFam" id="2.40.420.20:FF:000001">
    <property type="entry name" value="Efflux RND transporter periplasmic adaptor subunit"/>
    <property type="match status" value="1"/>
</dbReference>
<name>A0A0E4BXD5_9BRAD</name>
<evidence type="ECO:0000256" key="8">
    <source>
        <dbReference type="SAM" id="Phobius"/>
    </source>
</evidence>
<feature type="transmembrane region" description="Helical" evidence="8">
    <location>
        <begin position="21"/>
        <end position="45"/>
    </location>
</feature>
<keyword evidence="5" id="KW-0997">Cell inner membrane</keyword>
<evidence type="ECO:0000256" key="4">
    <source>
        <dbReference type="ARBA" id="ARBA00022475"/>
    </source>
</evidence>
<dbReference type="InterPro" id="IPR058626">
    <property type="entry name" value="MdtA-like_b-barrel"/>
</dbReference>
<dbReference type="Gene3D" id="1.10.287.470">
    <property type="entry name" value="Helix hairpin bin"/>
    <property type="match status" value="1"/>
</dbReference>
<dbReference type="Gene3D" id="2.40.50.100">
    <property type="match status" value="1"/>
</dbReference>
<evidence type="ECO:0000259" key="10">
    <source>
        <dbReference type="Pfam" id="PF25917"/>
    </source>
</evidence>
<dbReference type="Pfam" id="PF25944">
    <property type="entry name" value="Beta-barrel_RND"/>
    <property type="match status" value="1"/>
</dbReference>
<feature type="domain" description="Multidrug resistance protein MdtA-like alpha-helical hairpin" evidence="9">
    <location>
        <begin position="129"/>
        <end position="199"/>
    </location>
</feature>
<feature type="domain" description="Multidrug resistance protein MdtA-like beta-barrel" evidence="11">
    <location>
        <begin position="236"/>
        <end position="318"/>
    </location>
</feature>
<dbReference type="InterPro" id="IPR058624">
    <property type="entry name" value="MdtA-like_HH"/>
</dbReference>
<evidence type="ECO:0000256" key="7">
    <source>
        <dbReference type="SAM" id="MobiDB-lite"/>
    </source>
</evidence>
<evidence type="ECO:0000256" key="3">
    <source>
        <dbReference type="ARBA" id="ARBA00022448"/>
    </source>
</evidence>
<feature type="compositionally biased region" description="Basic and acidic residues" evidence="7">
    <location>
        <begin position="410"/>
        <end position="440"/>
    </location>
</feature>
<reference evidence="13 14" key="1">
    <citation type="submission" date="2014-11" db="EMBL/GenBank/DDBJ databases">
        <title>Symbiosis island explosion on the genome of extra-slow-growing strains of soybean bradyrhizobia with massive insertion sequences.</title>
        <authorList>
            <person name="Iida T."/>
            <person name="Minamisawa K."/>
        </authorList>
    </citation>
    <scope>NUCLEOTIDE SEQUENCE [LARGE SCALE GENOMIC DNA]</scope>
    <source>
        <strain evidence="13 14">NK6</strain>
    </source>
</reference>
<dbReference type="EMBL" id="AP014685">
    <property type="protein sequence ID" value="BAR62357.1"/>
    <property type="molecule type" value="Genomic_DNA"/>
</dbReference>
<dbReference type="PANTHER" id="PTHR30469">
    <property type="entry name" value="MULTIDRUG RESISTANCE PROTEIN MDTA"/>
    <property type="match status" value="1"/>
</dbReference>
<dbReference type="InterPro" id="IPR058625">
    <property type="entry name" value="MdtA-like_BSH"/>
</dbReference>
<evidence type="ECO:0000259" key="9">
    <source>
        <dbReference type="Pfam" id="PF25876"/>
    </source>
</evidence>
<evidence type="ECO:0000313" key="14">
    <source>
        <dbReference type="Proteomes" id="UP000063308"/>
    </source>
</evidence>
<comment type="similarity">
    <text evidence="2">Belongs to the membrane fusion protein (MFP) (TC 8.A.1) family.</text>
</comment>
<keyword evidence="8" id="KW-1133">Transmembrane helix</keyword>
<dbReference type="AlphaFoldDB" id="A0A0E4BXD5"/>
<accession>A0A0E4BXD5</accession>
<evidence type="ECO:0000256" key="6">
    <source>
        <dbReference type="ARBA" id="ARBA00023136"/>
    </source>
</evidence>
<organism evidence="13 14">
    <name type="scientific">Bradyrhizobium diazoefficiens</name>
    <dbReference type="NCBI Taxonomy" id="1355477"/>
    <lineage>
        <taxon>Bacteria</taxon>
        <taxon>Pseudomonadati</taxon>
        <taxon>Pseudomonadota</taxon>
        <taxon>Alphaproteobacteria</taxon>
        <taxon>Hyphomicrobiales</taxon>
        <taxon>Nitrobacteraceae</taxon>
        <taxon>Bradyrhizobium</taxon>
    </lineage>
</organism>
<feature type="region of interest" description="Disordered" evidence="7">
    <location>
        <begin position="390"/>
        <end position="460"/>
    </location>
</feature>
<dbReference type="GO" id="GO:0015562">
    <property type="term" value="F:efflux transmembrane transporter activity"/>
    <property type="evidence" value="ECO:0007669"/>
    <property type="project" value="TreeGrafter"/>
</dbReference>
<dbReference type="Pfam" id="PF25876">
    <property type="entry name" value="HH_MFP_RND"/>
    <property type="match status" value="1"/>
</dbReference>
<proteinExistence type="inferred from homology"/>
<dbReference type="FunFam" id="2.40.30.170:FF:000006">
    <property type="entry name" value="Multidrug resistance protein MdtA"/>
    <property type="match status" value="1"/>
</dbReference>
<dbReference type="InterPro" id="IPR058627">
    <property type="entry name" value="MdtA-like_C"/>
</dbReference>
<evidence type="ECO:0000313" key="13">
    <source>
        <dbReference type="EMBL" id="BAR62357.1"/>
    </source>
</evidence>
<evidence type="ECO:0000256" key="2">
    <source>
        <dbReference type="ARBA" id="ARBA00009477"/>
    </source>
</evidence>
<sequence>MLFKPDKKVDAKAGTVRKSSRGGFILTLVTLAILGGLGYLGWTVWHQQPQQANGRNQRPDLPVPVLAATPRIQDVPVYLDGVGAIRALNTVTVRSQVDGKLIAVNFTEGQDVKKGDVVGEIDPALYQATYDQAVAKKAQDQAQLANQRIDLTRYEQLAASNAGSKQQADTQRALVAQTEALVKADQAAIDNAAATLSYTKIVAPISGRAGLRQVDQGNIIHAADTTGLVVITQLQPIAVWFSLPQQQIMRVNAAAAKGALAVDVFGNDGVTVIDTGKLTGIDNQVDQTTGTLRLKAEFPNANYQLWPGQFVNVRLKVETLMQALVVPTSAVQRGPIGTFSYVIGEDNVVSAKPVTVTQQNEHDAVIASGLSANDRVVTTGFANLSDGSKVVVGRDDQTPSADLAPRKRSRGPDAQKKDGAKDGQKDGEPRAKRSSSEGDQKGQTGPAPGPGATGSGAKQP</sequence>
<dbReference type="Gene3D" id="2.40.30.170">
    <property type="match status" value="1"/>
</dbReference>
<dbReference type="InterPro" id="IPR006143">
    <property type="entry name" value="RND_pump_MFP"/>
</dbReference>
<keyword evidence="8" id="KW-0812">Transmembrane</keyword>